<accession>A0ABU0HXB4</accession>
<feature type="compositionally biased region" description="Gly residues" evidence="1">
    <location>
        <begin position="397"/>
        <end position="414"/>
    </location>
</feature>
<dbReference type="EMBL" id="JAUSVP010000003">
    <property type="protein sequence ID" value="MDQ0446979.1"/>
    <property type="molecule type" value="Genomic_DNA"/>
</dbReference>
<proteinExistence type="predicted"/>
<evidence type="ECO:0000313" key="3">
    <source>
        <dbReference type="EMBL" id="MDQ0446979.1"/>
    </source>
</evidence>
<evidence type="ECO:0000256" key="1">
    <source>
        <dbReference type="SAM" id="MobiDB-lite"/>
    </source>
</evidence>
<dbReference type="RefSeq" id="WP_238206673.1">
    <property type="nucleotide sequence ID" value="NZ_BPQE01000028.1"/>
</dbReference>
<organism evidence="3 4">
    <name type="scientific">Methylobacterium aerolatum</name>
    <dbReference type="NCBI Taxonomy" id="418708"/>
    <lineage>
        <taxon>Bacteria</taxon>
        <taxon>Pseudomonadati</taxon>
        <taxon>Pseudomonadota</taxon>
        <taxon>Alphaproteobacteria</taxon>
        <taxon>Hyphomicrobiales</taxon>
        <taxon>Methylobacteriaceae</taxon>
        <taxon>Methylobacterium</taxon>
    </lineage>
</organism>
<dbReference type="Proteomes" id="UP001231124">
    <property type="component" value="Unassembled WGS sequence"/>
</dbReference>
<dbReference type="Gene3D" id="1.10.530.10">
    <property type="match status" value="1"/>
</dbReference>
<reference evidence="3 4" key="1">
    <citation type="submission" date="2023-07" db="EMBL/GenBank/DDBJ databases">
        <title>Genomic Encyclopedia of Type Strains, Phase IV (KMG-IV): sequencing the most valuable type-strain genomes for metagenomic binning, comparative biology and taxonomic classification.</title>
        <authorList>
            <person name="Goeker M."/>
        </authorList>
    </citation>
    <scope>NUCLEOTIDE SEQUENCE [LARGE SCALE GENOMIC DNA]</scope>
    <source>
        <strain evidence="3 4">DSM 19013</strain>
    </source>
</reference>
<comment type="caution">
    <text evidence="3">The sequence shown here is derived from an EMBL/GenBank/DDBJ whole genome shotgun (WGS) entry which is preliminary data.</text>
</comment>
<feature type="domain" description="Phage tail lysozyme" evidence="2">
    <location>
        <begin position="458"/>
        <end position="569"/>
    </location>
</feature>
<evidence type="ECO:0000259" key="2">
    <source>
        <dbReference type="Pfam" id="PF18013"/>
    </source>
</evidence>
<feature type="region of interest" description="Disordered" evidence="1">
    <location>
        <begin position="397"/>
        <end position="425"/>
    </location>
</feature>
<dbReference type="InterPro" id="IPR041219">
    <property type="entry name" value="Phage_lysozyme2"/>
</dbReference>
<sequence length="695" mass="72897">MADERLRLVAEVTDQFTGPLDKLNTALRRTASTGTQTGKDLAKDFEGFHGTLGKATTALQGMLSPLQSLGVVGLGAGLGLGGIATALRSFSSGTQQLTILSKETGLAVNELRAFNALGERFGASADTMQGGVKRFSDEMSQLRKRYGEAYSGLQAMNLGELVEKLVNAPNMKAALDAAMESLSNIGDPVRRRKVAEMLFGTDQIGAVAGQVTGKYQEMMKEIQSSIGSMSKETEKAATEFEKNMSRMGNAAERLKLNTLGPLLKGLNTIVESGDRNGIRGNAEAMDADLAGRLAAATKQRDDLKADPVKNADQLKSLEKEIRTLTDAIRRSKDAAGPSGVSAIPMSYGGGGVGGGGPRIYNASFGGGGMPGMGVPGMGGGGFGGFGDLGPPLNPRAGGGVPGMGQGAPGAGGGESIPAPLRSGRSNGFGGPLAARTGDMMRYAMDQLRTEGVPEDQLRQAAAHMVGQAQMESGLNPNAVHDGGTGYGIYGARDPNGRGKKRRSEMLRWLKANGYEPNSAEGQMRYMTHEAMSDPSYGRTRRILMGQGSGDLNADTVTITRNFEAPAVTNYRTGAVAHAYRVGPSVAPARPAAAADENGFFPNGAPRALKPRSMASDPTVPGQVVGETVAGERPGDLLLRRFYDMSNGGRSHSKGTLHIQFENAPAGMRPRASMDDLFSSTTISKQRQFELRGENV</sequence>
<name>A0ABU0HXB4_9HYPH</name>
<gene>
    <name evidence="3" type="ORF">QO012_001470</name>
</gene>
<evidence type="ECO:0000313" key="4">
    <source>
        <dbReference type="Proteomes" id="UP001231124"/>
    </source>
</evidence>
<keyword evidence="4" id="KW-1185">Reference proteome</keyword>
<protein>
    <recommendedName>
        <fullName evidence="2">Phage tail lysozyme domain-containing protein</fullName>
    </recommendedName>
</protein>
<dbReference type="Pfam" id="PF18013">
    <property type="entry name" value="Phage_lysozyme2"/>
    <property type="match status" value="1"/>
</dbReference>